<dbReference type="EMBL" id="JAIBOA010000013">
    <property type="protein sequence ID" value="MBW8484894.1"/>
    <property type="molecule type" value="Genomic_DNA"/>
</dbReference>
<evidence type="ECO:0000313" key="2">
    <source>
        <dbReference type="Proteomes" id="UP000774570"/>
    </source>
</evidence>
<organism evidence="1 2">
    <name type="scientific">Actinomadura parmotrematis</name>
    <dbReference type="NCBI Taxonomy" id="2864039"/>
    <lineage>
        <taxon>Bacteria</taxon>
        <taxon>Bacillati</taxon>
        <taxon>Actinomycetota</taxon>
        <taxon>Actinomycetes</taxon>
        <taxon>Streptosporangiales</taxon>
        <taxon>Thermomonosporaceae</taxon>
        <taxon>Actinomadura</taxon>
    </lineage>
</organism>
<evidence type="ECO:0000313" key="1">
    <source>
        <dbReference type="EMBL" id="MBW8484894.1"/>
    </source>
</evidence>
<sequence>MIDSAGERLGASAARELRKIGRYAFGPGLTDAEFTRIEAEFGIEFADDHRAFLAAGLPLNSAREPGETWLHPWPDWRNGDPEALRTHVDWAVNGVLFDVEHGFWKQAWGDRPDDLAEALATARIHLDQVPKLVPVFAHRFLPSGHGTYGHPVLSIHQTDIIFYGTDLVNYVANEFLNEGHWSIDPGWTPPPLVAFWGDFL</sequence>
<protein>
    <recommendedName>
        <fullName evidence="3">SMI1/KNR4 family protein</fullName>
    </recommendedName>
</protein>
<comment type="caution">
    <text evidence="1">The sequence shown here is derived from an EMBL/GenBank/DDBJ whole genome shotgun (WGS) entry which is preliminary data.</text>
</comment>
<accession>A0ABS7FWU0</accession>
<dbReference type="RefSeq" id="WP_220168123.1">
    <property type="nucleotide sequence ID" value="NZ_JAIBOA010000013.1"/>
</dbReference>
<dbReference type="PANTHER" id="PTHR32011:SF2">
    <property type="entry name" value="OS08G0472400 PROTEIN"/>
    <property type="match status" value="1"/>
</dbReference>
<reference evidence="1 2" key="1">
    <citation type="submission" date="2021-07" db="EMBL/GenBank/DDBJ databases">
        <title>Actinomadura sp. PM05-2 isolated from lichen.</title>
        <authorList>
            <person name="Somphong A."/>
            <person name="Phongsopitanun W."/>
            <person name="Tanasupawat S."/>
            <person name="Peongsungnone V."/>
        </authorList>
    </citation>
    <scope>NUCLEOTIDE SEQUENCE [LARGE SCALE GENOMIC DNA]</scope>
    <source>
        <strain evidence="1 2">PM05-2</strain>
    </source>
</reference>
<keyword evidence="2" id="KW-1185">Reference proteome</keyword>
<name>A0ABS7FWU0_9ACTN</name>
<evidence type="ECO:0008006" key="3">
    <source>
        <dbReference type="Google" id="ProtNLM"/>
    </source>
</evidence>
<gene>
    <name evidence="1" type="ORF">K1Y72_21100</name>
</gene>
<dbReference type="PANTHER" id="PTHR32011">
    <property type="entry name" value="OS08G0472400 PROTEIN"/>
    <property type="match status" value="1"/>
</dbReference>
<dbReference type="Proteomes" id="UP000774570">
    <property type="component" value="Unassembled WGS sequence"/>
</dbReference>
<proteinExistence type="predicted"/>